<dbReference type="Proteomes" id="UP000192356">
    <property type="component" value="Unassembled WGS sequence"/>
</dbReference>
<dbReference type="OrthoDB" id="2190892at2759"/>
<dbReference type="VEuPathDB" id="MicrosporidiaDB:HERIO_720"/>
<proteinExistence type="predicted"/>
<dbReference type="AlphaFoldDB" id="A0A1X0QCH4"/>
<organism evidence="2 3">
    <name type="scientific">Hepatospora eriocheir</name>
    <dbReference type="NCBI Taxonomy" id="1081669"/>
    <lineage>
        <taxon>Eukaryota</taxon>
        <taxon>Fungi</taxon>
        <taxon>Fungi incertae sedis</taxon>
        <taxon>Microsporidia</taxon>
        <taxon>Hepatosporidae</taxon>
        <taxon>Hepatospora</taxon>
    </lineage>
</organism>
<reference evidence="2 3" key="1">
    <citation type="journal article" date="2017" name="Environ. Microbiol.">
        <title>Decay of the glycolytic pathway and adaptation to intranuclear parasitism within Enterocytozoonidae microsporidia.</title>
        <authorList>
            <person name="Wiredu Boakye D."/>
            <person name="Jaroenlak P."/>
            <person name="Prachumwat A."/>
            <person name="Williams T.A."/>
            <person name="Bateman K.S."/>
            <person name="Itsathitphaisarn O."/>
            <person name="Sritunyalucksana K."/>
            <person name="Paszkiewicz K.H."/>
            <person name="Moore K.A."/>
            <person name="Stentiford G.D."/>
            <person name="Williams B.A."/>
        </authorList>
    </citation>
    <scope>NUCLEOTIDE SEQUENCE [LARGE SCALE GENOMIC DNA]</scope>
    <source>
        <strain evidence="2 3">GB1</strain>
    </source>
</reference>
<evidence type="ECO:0000313" key="2">
    <source>
        <dbReference type="EMBL" id="ORD97394.1"/>
    </source>
</evidence>
<dbReference type="VEuPathDB" id="MicrosporidiaDB:A0H76_1903"/>
<dbReference type="EMBL" id="LVKB01000024">
    <property type="protein sequence ID" value="ORD97394.1"/>
    <property type="molecule type" value="Genomic_DNA"/>
</dbReference>
<name>A0A1X0QCH4_9MICR</name>
<keyword evidence="1" id="KW-0175">Coiled coil</keyword>
<accession>A0A1X0QCH4</accession>
<feature type="coiled-coil region" evidence="1">
    <location>
        <begin position="212"/>
        <end position="256"/>
    </location>
</feature>
<keyword evidence="3" id="KW-1185">Reference proteome</keyword>
<evidence type="ECO:0000313" key="3">
    <source>
        <dbReference type="Proteomes" id="UP000192356"/>
    </source>
</evidence>
<comment type="caution">
    <text evidence="2">The sequence shown here is derived from an EMBL/GenBank/DDBJ whole genome shotgun (WGS) entry which is preliminary data.</text>
</comment>
<dbReference type="Gene3D" id="1.20.5.1700">
    <property type="match status" value="1"/>
</dbReference>
<gene>
    <name evidence="2" type="ORF">HERIO_720</name>
</gene>
<sequence length="435" mass="51321">MRSNEDKSFSLQFNPIANVKSVKEYEEEINTLKNEVFELKTQITHGTANVPKILYENNLKVTELAQENNRLKETINNLQNAINNFEGENTRLSEQLKNVEFVYNEKIELLRVENRKLIGRIEKLNNNAIELSQLKGTLSEQKGNSEQLKNIVIELEKQIEILKIEKEEQDNEIYSCQSKIRALELEIDEKNMNKTLEDECYKRKFENELETNKRQERFISDLKEKINQLVNDKNRIESGNHSIERQRQLIETLERQNNFYFTKFYEISNSMGNIKTVFLNKVSEFKVKTDQLEQVINNIKKSMIIEPDNIRILRKLNIRETNINKVMSCMKDIINSKTKEIHVLETELKDTSTVFKSGHGKLIENLKLRIKDGLKELETCREYLKKKSDENKTLKTDISKLKNNQTKYLKQIDNAKKFYEGIKNKYGREALKIKI</sequence>
<protein>
    <submittedName>
        <fullName evidence="2">Uncharacterized protein</fullName>
    </submittedName>
</protein>
<feature type="coiled-coil region" evidence="1">
    <location>
        <begin position="22"/>
        <end position="172"/>
    </location>
</feature>
<evidence type="ECO:0000256" key="1">
    <source>
        <dbReference type="SAM" id="Coils"/>
    </source>
</evidence>